<gene>
    <name evidence="3" type="ORF">FB382_001574</name>
</gene>
<evidence type="ECO:0000256" key="1">
    <source>
        <dbReference type="ARBA" id="ARBA00022801"/>
    </source>
</evidence>
<accession>A0A7W3IZ60</accession>
<dbReference type="InterPro" id="IPR050272">
    <property type="entry name" value="Isochorismatase-like_hydrls"/>
</dbReference>
<organism evidence="3 4">
    <name type="scientific">Nocardioides ginsengisegetis</name>
    <dbReference type="NCBI Taxonomy" id="661491"/>
    <lineage>
        <taxon>Bacteria</taxon>
        <taxon>Bacillati</taxon>
        <taxon>Actinomycetota</taxon>
        <taxon>Actinomycetes</taxon>
        <taxon>Propionibacteriales</taxon>
        <taxon>Nocardioidaceae</taxon>
        <taxon>Nocardioides</taxon>
    </lineage>
</organism>
<keyword evidence="4" id="KW-1185">Reference proteome</keyword>
<evidence type="ECO:0000259" key="2">
    <source>
        <dbReference type="Pfam" id="PF00857"/>
    </source>
</evidence>
<proteinExistence type="predicted"/>
<keyword evidence="1" id="KW-0378">Hydrolase</keyword>
<dbReference type="GO" id="GO:0008908">
    <property type="term" value="F:isochorismatase activity"/>
    <property type="evidence" value="ECO:0007669"/>
    <property type="project" value="InterPro"/>
</dbReference>
<dbReference type="PANTHER" id="PTHR43540">
    <property type="entry name" value="PEROXYUREIDOACRYLATE/UREIDOACRYLATE AMIDOHYDROLASE-RELATED"/>
    <property type="match status" value="1"/>
</dbReference>
<name>A0A7W3IZ60_9ACTN</name>
<dbReference type="RefSeq" id="WP_182538178.1">
    <property type="nucleotide sequence ID" value="NZ_JACGXA010000001.1"/>
</dbReference>
<dbReference type="Pfam" id="PF00857">
    <property type="entry name" value="Isochorismatase"/>
    <property type="match status" value="1"/>
</dbReference>
<dbReference type="AlphaFoldDB" id="A0A7W3IZ60"/>
<reference evidence="3 4" key="1">
    <citation type="submission" date="2020-07" db="EMBL/GenBank/DDBJ databases">
        <title>Sequencing the genomes of 1000 actinobacteria strains.</title>
        <authorList>
            <person name="Klenk H.-P."/>
        </authorList>
    </citation>
    <scope>NUCLEOTIDE SEQUENCE [LARGE SCALE GENOMIC DNA]</scope>
    <source>
        <strain evidence="3 4">DSM 21349</strain>
    </source>
</reference>
<dbReference type="InterPro" id="IPR016291">
    <property type="entry name" value="Isochorismatase"/>
</dbReference>
<dbReference type="InterPro" id="IPR000868">
    <property type="entry name" value="Isochorismatase-like_dom"/>
</dbReference>
<dbReference type="PANTHER" id="PTHR43540:SF1">
    <property type="entry name" value="ISOCHORISMATASE HYDROLASE"/>
    <property type="match status" value="1"/>
</dbReference>
<dbReference type="Proteomes" id="UP000580910">
    <property type="component" value="Unassembled WGS sequence"/>
</dbReference>
<dbReference type="InterPro" id="IPR036380">
    <property type="entry name" value="Isochorismatase-like_sf"/>
</dbReference>
<evidence type="ECO:0000313" key="3">
    <source>
        <dbReference type="EMBL" id="MBA8803283.1"/>
    </source>
</evidence>
<protein>
    <submittedName>
        <fullName evidence="3">Nicotinamidase-related amidase</fullName>
    </submittedName>
</protein>
<feature type="domain" description="Isochorismatase-like" evidence="2">
    <location>
        <begin position="18"/>
        <end position="191"/>
    </location>
</feature>
<dbReference type="SUPFAM" id="SSF52499">
    <property type="entry name" value="Isochorismatase-like hydrolases"/>
    <property type="match status" value="1"/>
</dbReference>
<sequence>MTATPFGNPMGPGSKFGIVVVDFQRGFTDPSATYGMDLDSEVGVAYALLERVRRAGLPVYFSVVAHAPDGSDVGLWGLKAPAIATYLKGGPEAAVDERLKPQTDELVLVKQVASACFGTGLLDSLIGDGVDSVLVVGTSTSGCVRATAVDLFQAGIRPFVVADAVGDRDTVAHANALRDLHAKYADVISSETAFAYLAGADEDAK</sequence>
<evidence type="ECO:0000313" key="4">
    <source>
        <dbReference type="Proteomes" id="UP000580910"/>
    </source>
</evidence>
<dbReference type="EMBL" id="JACGXA010000001">
    <property type="protein sequence ID" value="MBA8803283.1"/>
    <property type="molecule type" value="Genomic_DNA"/>
</dbReference>
<dbReference type="PRINTS" id="PR01398">
    <property type="entry name" value="ISCHRISMTASE"/>
</dbReference>
<comment type="caution">
    <text evidence="3">The sequence shown here is derived from an EMBL/GenBank/DDBJ whole genome shotgun (WGS) entry which is preliminary data.</text>
</comment>
<dbReference type="Gene3D" id="3.40.50.850">
    <property type="entry name" value="Isochorismatase-like"/>
    <property type="match status" value="1"/>
</dbReference>